<dbReference type="EMBL" id="JBHLWQ010000135">
    <property type="protein sequence ID" value="MFC0201478.1"/>
    <property type="molecule type" value="Genomic_DNA"/>
</dbReference>
<dbReference type="InterPro" id="IPR038488">
    <property type="entry name" value="Integrase_DNA-bd_sf"/>
</dbReference>
<evidence type="ECO:0000313" key="6">
    <source>
        <dbReference type="EMBL" id="MFC0201478.1"/>
    </source>
</evidence>
<evidence type="ECO:0000313" key="7">
    <source>
        <dbReference type="Proteomes" id="UP001589795"/>
    </source>
</evidence>
<dbReference type="Proteomes" id="UP001589795">
    <property type="component" value="Unassembled WGS sequence"/>
</dbReference>
<accession>A0ABV6CL59</accession>
<comment type="caution">
    <text evidence="6">The sequence shown here is derived from an EMBL/GenBank/DDBJ whole genome shotgun (WGS) entry which is preliminary data.</text>
</comment>
<gene>
    <name evidence="6" type="ORF">ACFFIZ_14475</name>
</gene>
<keyword evidence="4" id="KW-0812">Transmembrane</keyword>
<feature type="region of interest" description="Disordered" evidence="3">
    <location>
        <begin position="139"/>
        <end position="165"/>
    </location>
</feature>
<reference evidence="6 7" key="1">
    <citation type="submission" date="2024-09" db="EMBL/GenBank/DDBJ databases">
        <authorList>
            <person name="Sun Q."/>
            <person name="Mori K."/>
        </authorList>
    </citation>
    <scope>NUCLEOTIDE SEQUENCE [LARGE SCALE GENOMIC DNA]</scope>
    <source>
        <strain evidence="6 7">CCM 7904</strain>
    </source>
</reference>
<dbReference type="PANTHER" id="PTHR30629">
    <property type="entry name" value="PROPHAGE INTEGRASE"/>
    <property type="match status" value="1"/>
</dbReference>
<name>A0ABV6CL59_9RHOB</name>
<keyword evidence="4" id="KW-1133">Transmembrane helix</keyword>
<evidence type="ECO:0000259" key="5">
    <source>
        <dbReference type="Pfam" id="PF13356"/>
    </source>
</evidence>
<protein>
    <submittedName>
        <fullName evidence="6">Arm DNA-binding domain-containing protein</fullName>
    </submittedName>
</protein>
<evidence type="ECO:0000256" key="3">
    <source>
        <dbReference type="SAM" id="MobiDB-lite"/>
    </source>
</evidence>
<comment type="similarity">
    <text evidence="1">Belongs to the 'phage' integrase family.</text>
</comment>
<evidence type="ECO:0000256" key="4">
    <source>
        <dbReference type="SAM" id="Phobius"/>
    </source>
</evidence>
<dbReference type="GO" id="GO:0003677">
    <property type="term" value="F:DNA binding"/>
    <property type="evidence" value="ECO:0007669"/>
    <property type="project" value="UniProtKB-KW"/>
</dbReference>
<evidence type="ECO:0000256" key="2">
    <source>
        <dbReference type="ARBA" id="ARBA00022908"/>
    </source>
</evidence>
<dbReference type="Gene3D" id="3.30.160.390">
    <property type="entry name" value="Integrase, DNA-binding domain"/>
    <property type="match status" value="1"/>
</dbReference>
<keyword evidence="4" id="KW-0472">Membrane</keyword>
<feature type="domain" description="Integrase DNA-binding" evidence="5">
    <location>
        <begin position="10"/>
        <end position="96"/>
    </location>
</feature>
<dbReference type="InterPro" id="IPR050808">
    <property type="entry name" value="Phage_Integrase"/>
</dbReference>
<dbReference type="PANTHER" id="PTHR30629:SF2">
    <property type="entry name" value="PROPHAGE INTEGRASE INTS-RELATED"/>
    <property type="match status" value="1"/>
</dbReference>
<dbReference type="RefSeq" id="WP_322630201.1">
    <property type="nucleotide sequence ID" value="NZ_JAOTBE010000026.1"/>
</dbReference>
<organism evidence="6 7">
    <name type="scientific">Paracoccus rhizosphaerae</name>
    <dbReference type="NCBI Taxonomy" id="1133347"/>
    <lineage>
        <taxon>Bacteria</taxon>
        <taxon>Pseudomonadati</taxon>
        <taxon>Pseudomonadota</taxon>
        <taxon>Alphaproteobacteria</taxon>
        <taxon>Rhodobacterales</taxon>
        <taxon>Paracoccaceae</taxon>
        <taxon>Paracoccus</taxon>
    </lineage>
</organism>
<feature type="transmembrane region" description="Helical" evidence="4">
    <location>
        <begin position="25"/>
        <end position="48"/>
    </location>
</feature>
<feature type="compositionally biased region" description="Low complexity" evidence="3">
    <location>
        <begin position="156"/>
        <end position="165"/>
    </location>
</feature>
<dbReference type="InterPro" id="IPR025166">
    <property type="entry name" value="Integrase_DNA_bind_dom"/>
</dbReference>
<proteinExistence type="inferred from homology"/>
<dbReference type="Pfam" id="PF13356">
    <property type="entry name" value="Arm-DNA-bind_3"/>
    <property type="match status" value="1"/>
</dbReference>
<keyword evidence="2" id="KW-0229">DNA integration</keyword>
<keyword evidence="7" id="KW-1185">Reference proteome</keyword>
<sequence length="165" mass="18183">MPKKAAELSAIDVKRLKHPGQGRNVMFAVGGVAGLFLQIIPTGARSWIFRTTIGAKRRDIGLGGYPDVSLAQAREMAREAKNKIRQGIDPIEERKAVRAALVASQKRSLTFAEATDRFLESRLTEFKNDQHKQQLCRTGDWRAAGRGPDHPRHASRAAAALADED</sequence>
<keyword evidence="6" id="KW-0238">DNA-binding</keyword>
<evidence type="ECO:0000256" key="1">
    <source>
        <dbReference type="ARBA" id="ARBA00008857"/>
    </source>
</evidence>